<evidence type="ECO:0000256" key="1">
    <source>
        <dbReference type="SAM" id="Coils"/>
    </source>
</evidence>
<dbReference type="AlphaFoldDB" id="A0A381XLV3"/>
<evidence type="ECO:0000313" key="2">
    <source>
        <dbReference type="EMBL" id="SVA65421.1"/>
    </source>
</evidence>
<sequence>MRKCILIIVLFFVSCNDDTKIVLASSGNLNEISIVVQDQLWEGSVGKALTSILSKPIYGLPQQEPLFKLRQIPPRVFSGFVTKSRTIIIIENNKQKNTRLLLNKYASPQTVIVVSGTTSREIIDELKKHSKKIINKIKEAEIKEKQRRIRKSLSNSHALDSIFKIKLDYPSIYRVAAVDRNFVWLRKDTKSGSVNLSVFQTPLKTNRLNTEKIIIIRDSVSKQKIPGPTKETYMSTETQYKPVLVPTKIKKHKGLEVRGLWEVKKQFMGGPFINFSVVDSINNRILFFDGFVYSPGTEKASYIFEIEAIIKSLKILK</sequence>
<reference evidence="2" key="1">
    <citation type="submission" date="2018-05" db="EMBL/GenBank/DDBJ databases">
        <authorList>
            <person name="Lanie J.A."/>
            <person name="Ng W.-L."/>
            <person name="Kazmierczak K.M."/>
            <person name="Andrzejewski T.M."/>
            <person name="Davidsen T.M."/>
            <person name="Wayne K.J."/>
            <person name="Tettelin H."/>
            <person name="Glass J.I."/>
            <person name="Rusch D."/>
            <person name="Podicherti R."/>
            <person name="Tsui H.-C.T."/>
            <person name="Winkler M.E."/>
        </authorList>
    </citation>
    <scope>NUCLEOTIDE SEQUENCE</scope>
</reference>
<feature type="coiled-coil region" evidence="1">
    <location>
        <begin position="123"/>
        <end position="155"/>
    </location>
</feature>
<dbReference type="EMBL" id="UINC01015556">
    <property type="protein sequence ID" value="SVA65421.1"/>
    <property type="molecule type" value="Genomic_DNA"/>
</dbReference>
<proteinExistence type="predicted"/>
<organism evidence="2">
    <name type="scientific">marine metagenome</name>
    <dbReference type="NCBI Taxonomy" id="408172"/>
    <lineage>
        <taxon>unclassified sequences</taxon>
        <taxon>metagenomes</taxon>
        <taxon>ecological metagenomes</taxon>
    </lineage>
</organism>
<keyword evidence="1" id="KW-0175">Coiled coil</keyword>
<accession>A0A381XLV3</accession>
<evidence type="ECO:0008006" key="3">
    <source>
        <dbReference type="Google" id="ProtNLM"/>
    </source>
</evidence>
<name>A0A381XLV3_9ZZZZ</name>
<protein>
    <recommendedName>
        <fullName evidence="3">DUF4837 domain-containing protein</fullName>
    </recommendedName>
</protein>
<dbReference type="InterPro" id="IPR032286">
    <property type="entry name" value="DUF4837"/>
</dbReference>
<dbReference type="Pfam" id="PF16125">
    <property type="entry name" value="DUF4837"/>
    <property type="match status" value="1"/>
</dbReference>
<gene>
    <name evidence="2" type="ORF">METZ01_LOCUS118275</name>
</gene>
<dbReference type="PROSITE" id="PS51257">
    <property type="entry name" value="PROKAR_LIPOPROTEIN"/>
    <property type="match status" value="1"/>
</dbReference>